<protein>
    <submittedName>
        <fullName evidence="1">Uncharacterized protein</fullName>
    </submittedName>
</protein>
<sequence>MTSNEPPQPLEVTFLLRAAQLLPGDPQVDDYGPLYAAESRGNARAMGVGLIGRHLRAWSTAP</sequence>
<reference evidence="1 2" key="1">
    <citation type="submission" date="2019-10" db="EMBL/GenBank/DDBJ databases">
        <title>A novel species.</title>
        <authorList>
            <person name="Gao J."/>
        </authorList>
    </citation>
    <scope>NUCLEOTIDE SEQUENCE [LARGE SCALE GENOMIC DNA]</scope>
    <source>
        <strain evidence="1 2">QMT-28</strain>
    </source>
</reference>
<keyword evidence="2" id="KW-1185">Reference proteome</keyword>
<dbReference type="EMBL" id="CP045643">
    <property type="protein sequence ID" value="QFZ72060.1"/>
    <property type="molecule type" value="Genomic_DNA"/>
</dbReference>
<name>A0A5Q0L4W8_9ACTN</name>
<accession>A0A5Q0L4W8</accession>
<dbReference type="Proteomes" id="UP000326179">
    <property type="component" value="Chromosome"/>
</dbReference>
<gene>
    <name evidence="1" type="ORF">GFH48_01165</name>
</gene>
<organism evidence="1 2">
    <name type="scientific">Streptomyces fagopyri</name>
    <dbReference type="NCBI Taxonomy" id="2662397"/>
    <lineage>
        <taxon>Bacteria</taxon>
        <taxon>Bacillati</taxon>
        <taxon>Actinomycetota</taxon>
        <taxon>Actinomycetes</taxon>
        <taxon>Kitasatosporales</taxon>
        <taxon>Streptomycetaceae</taxon>
        <taxon>Streptomyces</taxon>
    </lineage>
</organism>
<dbReference type="AlphaFoldDB" id="A0A5Q0L4W8"/>
<evidence type="ECO:0000313" key="2">
    <source>
        <dbReference type="Proteomes" id="UP000326179"/>
    </source>
</evidence>
<proteinExistence type="predicted"/>
<evidence type="ECO:0000313" key="1">
    <source>
        <dbReference type="EMBL" id="QFZ72060.1"/>
    </source>
</evidence>
<dbReference type="KEGG" id="sfy:GFH48_01165"/>